<organism evidence="2 3">
    <name type="scientific">Achlya hypogyna</name>
    <name type="common">Oomycete</name>
    <name type="synonym">Protoachlya hypogyna</name>
    <dbReference type="NCBI Taxonomy" id="1202772"/>
    <lineage>
        <taxon>Eukaryota</taxon>
        <taxon>Sar</taxon>
        <taxon>Stramenopiles</taxon>
        <taxon>Oomycota</taxon>
        <taxon>Saprolegniomycetes</taxon>
        <taxon>Saprolegniales</taxon>
        <taxon>Achlyaceae</taxon>
        <taxon>Achlya</taxon>
    </lineage>
</organism>
<protein>
    <submittedName>
        <fullName evidence="2">Uncharacterized protein</fullName>
    </submittedName>
</protein>
<comment type="caution">
    <text evidence="2">The sequence shown here is derived from an EMBL/GenBank/DDBJ whole genome shotgun (WGS) entry which is preliminary data.</text>
</comment>
<keyword evidence="1" id="KW-0472">Membrane</keyword>
<evidence type="ECO:0000313" key="2">
    <source>
        <dbReference type="EMBL" id="OQR87716.1"/>
    </source>
</evidence>
<gene>
    <name evidence="2" type="ORF">ACHHYP_08130</name>
</gene>
<dbReference type="Proteomes" id="UP000243579">
    <property type="component" value="Unassembled WGS sequence"/>
</dbReference>
<name>A0A1V9YPM3_ACHHY</name>
<keyword evidence="1" id="KW-1133">Transmembrane helix</keyword>
<evidence type="ECO:0000313" key="3">
    <source>
        <dbReference type="Proteomes" id="UP000243579"/>
    </source>
</evidence>
<accession>A0A1V9YPM3</accession>
<proteinExistence type="predicted"/>
<keyword evidence="1" id="KW-0812">Transmembrane</keyword>
<keyword evidence="3" id="KW-1185">Reference proteome</keyword>
<evidence type="ECO:0000256" key="1">
    <source>
        <dbReference type="SAM" id="Phobius"/>
    </source>
</evidence>
<feature type="transmembrane region" description="Helical" evidence="1">
    <location>
        <begin position="20"/>
        <end position="39"/>
    </location>
</feature>
<dbReference type="EMBL" id="JNBR01001426">
    <property type="protein sequence ID" value="OQR87716.1"/>
    <property type="molecule type" value="Genomic_DNA"/>
</dbReference>
<reference evidence="2 3" key="1">
    <citation type="journal article" date="2014" name="Genome Biol. Evol.">
        <title>The secreted proteins of Achlya hypogyna and Thraustotheca clavata identify the ancestral oomycete secretome and reveal gene acquisitions by horizontal gene transfer.</title>
        <authorList>
            <person name="Misner I."/>
            <person name="Blouin N."/>
            <person name="Leonard G."/>
            <person name="Richards T.A."/>
            <person name="Lane C.E."/>
        </authorList>
    </citation>
    <scope>NUCLEOTIDE SEQUENCE [LARGE SCALE GENOMIC DNA]</scope>
    <source>
        <strain evidence="2 3">ATCC 48635</strain>
    </source>
</reference>
<sequence>MTADKGLLSQMSLSVLEPAAYLVLSLSVLGIYLWLVYAVDSSETALPPKKAIAARAATIAQQFHSEQRRLRRSKPPMRLQAIQEEATVV</sequence>
<dbReference type="AlphaFoldDB" id="A0A1V9YPM3"/>